<evidence type="ECO:0000259" key="1">
    <source>
        <dbReference type="Pfam" id="PF21806"/>
    </source>
</evidence>
<protein>
    <recommendedName>
        <fullName evidence="1">DUF6879 domain-containing protein</fullName>
    </recommendedName>
</protein>
<evidence type="ECO:0000313" key="3">
    <source>
        <dbReference type="Proteomes" id="UP000182977"/>
    </source>
</evidence>
<gene>
    <name evidence="2" type="ORF">SAMN04488563_1381</name>
</gene>
<keyword evidence="3" id="KW-1185">Reference proteome</keyword>
<evidence type="ECO:0000313" key="2">
    <source>
        <dbReference type="EMBL" id="SDU38024.1"/>
    </source>
</evidence>
<dbReference type="STRING" id="419479.SAMN04488563_1381"/>
<reference evidence="3" key="1">
    <citation type="submission" date="2016-10" db="EMBL/GenBank/DDBJ databases">
        <authorList>
            <person name="Varghese N."/>
            <person name="Submissions S."/>
        </authorList>
    </citation>
    <scope>NUCLEOTIDE SEQUENCE [LARGE SCALE GENOMIC DNA]</scope>
    <source>
        <strain evidence="3">DSM 45079</strain>
    </source>
</reference>
<dbReference type="Proteomes" id="UP000182977">
    <property type="component" value="Chromosome I"/>
</dbReference>
<dbReference type="AlphaFoldDB" id="A0A1H2I1Z2"/>
<sequence>MDFIGLDPGSPQDECPAVYVDPVTGDFYQQGRVVTDPEVLASISKHGAIAADEAVVWQPARMASILGEAVYGNYEPERQGPGELTFERFLATAQRSAIHVEMREGYGDDDPAFQRWRETGSTEYDWSVWAKLIGSAVERGVTVRRVRVVSEPVTDYIRWEHAISDGNIDAGEELRWLPRRQAYDLLLPGADLWMIDHRLVRYNFNAGDGHSLRQYEYVSDPRKVAQVVASVEMIWDRAIPHAAYSPS</sequence>
<accession>A0A1H2I1Z2</accession>
<dbReference type="Pfam" id="PF21806">
    <property type="entry name" value="DUF6879"/>
    <property type="match status" value="1"/>
</dbReference>
<organism evidence="2 3">
    <name type="scientific">Jiangella alkaliphila</name>
    <dbReference type="NCBI Taxonomy" id="419479"/>
    <lineage>
        <taxon>Bacteria</taxon>
        <taxon>Bacillati</taxon>
        <taxon>Actinomycetota</taxon>
        <taxon>Actinomycetes</taxon>
        <taxon>Jiangellales</taxon>
        <taxon>Jiangellaceae</taxon>
        <taxon>Jiangella</taxon>
    </lineage>
</organism>
<feature type="domain" description="DUF6879" evidence="1">
    <location>
        <begin position="85"/>
        <end position="245"/>
    </location>
</feature>
<proteinExistence type="predicted"/>
<dbReference type="RefSeq" id="WP_197683560.1">
    <property type="nucleotide sequence ID" value="NZ_LT629791.1"/>
</dbReference>
<name>A0A1H2I1Z2_9ACTN</name>
<dbReference type="EMBL" id="LT629791">
    <property type="protein sequence ID" value="SDU38024.1"/>
    <property type="molecule type" value="Genomic_DNA"/>
</dbReference>
<dbReference type="InterPro" id="IPR049244">
    <property type="entry name" value="DUF6879"/>
</dbReference>